<dbReference type="AlphaFoldDB" id="A0A0A7V943"/>
<keyword evidence="2" id="KW-1133">Transmembrane helix</keyword>
<evidence type="ECO:0000313" key="5">
    <source>
        <dbReference type="Proteomes" id="UP000030944"/>
    </source>
</evidence>
<dbReference type="OrthoDB" id="12224at2157"/>
<proteinExistence type="predicted"/>
<sequence length="217" mass="23996">MKKTYLIALFLISPLMLNSAFAHQSDSVGDYRIEIDWKNKPIVTGESNAIIVYVSVMDKTKEAADQPFNPDKGIEGLKKTLKIKLVVEEKFITLPLQPTDIPGKYESAITPTFSGWSQLNFLGKINEQNVNLALHPLKVQEQEVLQFPPVESSVVESGDFEREVNDLRGDIRELQETINELKEEPEDDNGMSGMIIGAIGLGIAGIVLGAISLAKKK</sequence>
<evidence type="ECO:0000256" key="2">
    <source>
        <dbReference type="SAM" id="Phobius"/>
    </source>
</evidence>
<name>A0A0A7V943_9ARCH</name>
<reference evidence="4 6" key="4">
    <citation type="submission" date="2018-04" db="EMBL/GenBank/DDBJ databases">
        <title>Transcriptomics of ammonia oxidizing archaea.</title>
        <authorList>
            <person name="Carini P."/>
        </authorList>
    </citation>
    <scope>NUCLEOTIDE SEQUENCE [LARGE SCALE GENOMIC DNA]</scope>
    <source>
        <strain evidence="4 6">U25</strain>
    </source>
</reference>
<protein>
    <submittedName>
        <fullName evidence="3">Uncharacterized protein</fullName>
    </submittedName>
</protein>
<keyword evidence="6" id="KW-1185">Reference proteome</keyword>
<reference evidence="3 5" key="1">
    <citation type="journal article" date="2015" name="Proc. Natl. Acad. Sci. U.S.A.">
        <title>Genomic and proteomic characterization of "Candidatus Nitrosopelagicus brevis": An ammonia-oxidizing archaeon from the open ocean.</title>
        <authorList>
            <person name="Santoro A.E."/>
            <person name="Dupont C.L."/>
            <person name="Richter R.A."/>
            <person name="Craig M.T."/>
            <person name="Carini P."/>
            <person name="McIlvin M.R."/>
            <person name="Yang Y."/>
            <person name="Orsi W.D."/>
            <person name="Moran D.M."/>
            <person name="Saito M.A."/>
        </authorList>
    </citation>
    <scope>NUCLEOTIDE SEQUENCE [LARGE SCALE GENOMIC DNA]</scope>
    <source>
        <strain evidence="3">CN25</strain>
        <strain evidence="5">V2</strain>
    </source>
</reference>
<feature type="transmembrane region" description="Helical" evidence="2">
    <location>
        <begin position="191"/>
        <end position="214"/>
    </location>
</feature>
<keyword evidence="2" id="KW-0472">Membrane</keyword>
<keyword evidence="2" id="KW-0812">Transmembrane</keyword>
<evidence type="ECO:0000313" key="6">
    <source>
        <dbReference type="Proteomes" id="UP000241022"/>
    </source>
</evidence>
<dbReference type="EMBL" id="LXWN01000002">
    <property type="protein sequence ID" value="PTL87171.1"/>
    <property type="molecule type" value="Genomic_DNA"/>
</dbReference>
<accession>A0A0A7V943</accession>
<dbReference type="Proteomes" id="UP000241022">
    <property type="component" value="Unassembled WGS sequence"/>
</dbReference>
<evidence type="ECO:0000313" key="4">
    <source>
        <dbReference type="EMBL" id="PTL87171.1"/>
    </source>
</evidence>
<organism evidence="3 5">
    <name type="scientific">Candidatus Nitrosopelagicus brevis</name>
    <dbReference type="NCBI Taxonomy" id="1410606"/>
    <lineage>
        <taxon>Archaea</taxon>
        <taxon>Nitrososphaerota</taxon>
    </lineage>
</organism>
<dbReference type="RefSeq" id="WP_048106285.1">
    <property type="nucleotide sequence ID" value="NZ_CP007026.1"/>
</dbReference>
<dbReference type="GeneID" id="24817236"/>
<dbReference type="HOGENOM" id="CLU_1269864_0_0_2"/>
<gene>
    <name evidence="4" type="ORF">A7X95_04445</name>
    <name evidence="3" type="ORF">T478_1361</name>
</gene>
<evidence type="ECO:0000313" key="3">
    <source>
        <dbReference type="EMBL" id="AJA93160.1"/>
    </source>
</evidence>
<reference evidence="4" key="2">
    <citation type="submission" date="2016-05" db="EMBL/GenBank/DDBJ databases">
        <authorList>
            <person name="Lavstsen T."/>
            <person name="Jespersen J.S."/>
        </authorList>
    </citation>
    <scope>NUCLEOTIDE SEQUENCE [LARGE SCALE GENOMIC DNA]</scope>
    <source>
        <strain evidence="4">U25</strain>
    </source>
</reference>
<keyword evidence="1" id="KW-0175">Coiled coil</keyword>
<dbReference type="EMBL" id="CP007026">
    <property type="protein sequence ID" value="AJA93160.1"/>
    <property type="molecule type" value="Genomic_DNA"/>
</dbReference>
<evidence type="ECO:0000256" key="1">
    <source>
        <dbReference type="SAM" id="Coils"/>
    </source>
</evidence>
<feature type="coiled-coil region" evidence="1">
    <location>
        <begin position="157"/>
        <end position="184"/>
    </location>
</feature>
<reference evidence="6" key="3">
    <citation type="submission" date="2016-05" db="EMBL/GenBank/DDBJ databases">
        <authorList>
            <person name="Dupont C."/>
            <person name="Santoro A."/>
        </authorList>
    </citation>
    <scope>NUCLEOTIDE SEQUENCE [LARGE SCALE GENOMIC DNA]</scope>
    <source>
        <strain evidence="6">U25</strain>
    </source>
</reference>
<dbReference type="Proteomes" id="UP000030944">
    <property type="component" value="Chromosome"/>
</dbReference>
<dbReference type="KEGG" id="nbv:T478_1361"/>